<organism evidence="5">
    <name type="scientific">Vibrio nigripulchritudo</name>
    <dbReference type="NCBI Taxonomy" id="28173"/>
    <lineage>
        <taxon>Bacteria</taxon>
        <taxon>Pseudomonadati</taxon>
        <taxon>Pseudomonadota</taxon>
        <taxon>Gammaproteobacteria</taxon>
        <taxon>Vibrionales</taxon>
        <taxon>Vibrionaceae</taxon>
        <taxon>Vibrio</taxon>
    </lineage>
</organism>
<dbReference type="InterPro" id="IPR036390">
    <property type="entry name" value="WH_DNA-bd_sf"/>
</dbReference>
<dbReference type="GO" id="GO:0005829">
    <property type="term" value="C:cytosol"/>
    <property type="evidence" value="ECO:0007669"/>
    <property type="project" value="TreeGrafter"/>
</dbReference>
<dbReference type="PANTHER" id="PTHR30154:SF34">
    <property type="entry name" value="TRANSCRIPTIONAL REGULATOR AZLB"/>
    <property type="match status" value="1"/>
</dbReference>
<dbReference type="InterPro" id="IPR011991">
    <property type="entry name" value="ArsR-like_HTH"/>
</dbReference>
<geneLocation type="plasmid" evidence="5">
    <name>VIBNI_pA</name>
</geneLocation>
<feature type="domain" description="HTH asnC-type" evidence="4">
    <location>
        <begin position="3"/>
        <end position="64"/>
    </location>
</feature>
<dbReference type="InterPro" id="IPR019888">
    <property type="entry name" value="Tscrpt_reg_AsnC-like"/>
</dbReference>
<accession>A0A9P1NJM8</accession>
<dbReference type="RefSeq" id="WP_013610310.1">
    <property type="nucleotide sequence ID" value="NC_015156.1"/>
</dbReference>
<dbReference type="InterPro" id="IPR000485">
    <property type="entry name" value="AsnC-type_HTH_dom"/>
</dbReference>
<dbReference type="InterPro" id="IPR019887">
    <property type="entry name" value="Tscrpt_reg_AsnC/Lrp_C"/>
</dbReference>
<dbReference type="SUPFAM" id="SSF54909">
    <property type="entry name" value="Dimeric alpha+beta barrel"/>
    <property type="match status" value="1"/>
</dbReference>
<dbReference type="InterPro" id="IPR011008">
    <property type="entry name" value="Dimeric_a/b-barrel"/>
</dbReference>
<keyword evidence="5" id="KW-0614">Plasmid</keyword>
<dbReference type="Gene3D" id="1.10.10.10">
    <property type="entry name" value="Winged helix-like DNA-binding domain superfamily/Winged helix DNA-binding domain"/>
    <property type="match status" value="1"/>
</dbReference>
<dbReference type="Pfam" id="PF01037">
    <property type="entry name" value="AsnC_trans_reg"/>
    <property type="match status" value="1"/>
</dbReference>
<dbReference type="PANTHER" id="PTHR30154">
    <property type="entry name" value="LEUCINE-RESPONSIVE REGULATORY PROTEIN"/>
    <property type="match status" value="1"/>
</dbReference>
<dbReference type="PROSITE" id="PS50956">
    <property type="entry name" value="HTH_ASNC_2"/>
    <property type="match status" value="1"/>
</dbReference>
<name>A0A9P1NJM8_9VIBR</name>
<proteinExistence type="predicted"/>
<dbReference type="InterPro" id="IPR036388">
    <property type="entry name" value="WH-like_DNA-bd_sf"/>
</dbReference>
<dbReference type="PRINTS" id="PR00033">
    <property type="entry name" value="HTHASNC"/>
</dbReference>
<dbReference type="GO" id="GO:0043565">
    <property type="term" value="F:sequence-specific DNA binding"/>
    <property type="evidence" value="ECO:0007669"/>
    <property type="project" value="InterPro"/>
</dbReference>
<sequence length="158" mass="17924">MKLDQTDLKILQILQVHGRITNTELAEKVSLSPSPCLQRVKKLEKSGFIKGYTAQIALEKLGDYVTIFAEVTLKNHHPQHMLKFQSDVAKIDQVIECHLISAGYDYLIKFVTQNISQYQEIMEGLVDSNAMIDKYFSFVVMKSAIVKSHIPINNLSRG</sequence>
<keyword evidence="1" id="KW-0805">Transcription regulation</keyword>
<gene>
    <name evidence="5" type="ORF">VIBNI_0151</name>
</gene>
<keyword evidence="3" id="KW-0804">Transcription</keyword>
<evidence type="ECO:0000256" key="1">
    <source>
        <dbReference type="ARBA" id="ARBA00023015"/>
    </source>
</evidence>
<dbReference type="EMBL" id="FP893246">
    <property type="protein sequence ID" value="CBJ93178.1"/>
    <property type="molecule type" value="Genomic_DNA"/>
</dbReference>
<reference evidence="5" key="1">
    <citation type="submission" date="2010-02" db="EMBL/GenBank/DDBJ databases">
        <authorList>
            <person name="Genoscope - CEA"/>
        </authorList>
    </citation>
    <scope>NUCLEOTIDE SEQUENCE</scope>
    <source>
        <plasmid evidence="5">VIBNI_pA</plasmid>
    </source>
</reference>
<dbReference type="AlphaFoldDB" id="A0A9P1NJM8"/>
<protein>
    <submittedName>
        <fullName evidence="5">Transcription regulator, AsnC-type</fullName>
    </submittedName>
</protein>
<keyword evidence="2" id="KW-0238">DNA-binding</keyword>
<dbReference type="Pfam" id="PF13412">
    <property type="entry name" value="HTH_24"/>
    <property type="match status" value="1"/>
</dbReference>
<evidence type="ECO:0000259" key="4">
    <source>
        <dbReference type="PROSITE" id="PS50956"/>
    </source>
</evidence>
<dbReference type="Gene3D" id="3.30.70.920">
    <property type="match status" value="1"/>
</dbReference>
<evidence type="ECO:0000256" key="3">
    <source>
        <dbReference type="ARBA" id="ARBA00023163"/>
    </source>
</evidence>
<dbReference type="GO" id="GO:0006355">
    <property type="term" value="P:regulation of DNA-templated transcription"/>
    <property type="evidence" value="ECO:0007669"/>
    <property type="project" value="UniProtKB-ARBA"/>
</dbReference>
<evidence type="ECO:0000313" key="5">
    <source>
        <dbReference type="EMBL" id="CBJ93178.1"/>
    </source>
</evidence>
<dbReference type="CDD" id="cd00090">
    <property type="entry name" value="HTH_ARSR"/>
    <property type="match status" value="1"/>
</dbReference>
<dbReference type="SMART" id="SM00344">
    <property type="entry name" value="HTH_ASNC"/>
    <property type="match status" value="1"/>
</dbReference>
<dbReference type="GO" id="GO:0043200">
    <property type="term" value="P:response to amino acid"/>
    <property type="evidence" value="ECO:0007669"/>
    <property type="project" value="TreeGrafter"/>
</dbReference>
<evidence type="ECO:0000256" key="2">
    <source>
        <dbReference type="ARBA" id="ARBA00023125"/>
    </source>
</evidence>
<dbReference type="SUPFAM" id="SSF46785">
    <property type="entry name" value="Winged helix' DNA-binding domain"/>
    <property type="match status" value="1"/>
</dbReference>